<dbReference type="RefSeq" id="WP_021726399.1">
    <property type="nucleotide sequence ID" value="NZ_AWEZ01000050.1"/>
</dbReference>
<dbReference type="PANTHER" id="PTHR41248">
    <property type="entry name" value="NORD PROTEIN"/>
    <property type="match status" value="1"/>
</dbReference>
<dbReference type="STRING" id="1125712.HMPREF1316_1831"/>
<gene>
    <name evidence="1" type="ORF">HMPREF1316_1831</name>
</gene>
<evidence type="ECO:0000313" key="1">
    <source>
        <dbReference type="EMBL" id="ERL07889.1"/>
    </source>
</evidence>
<name>U2T4B3_9ACTN</name>
<dbReference type="eggNOG" id="COG4548">
    <property type="taxonomic scope" value="Bacteria"/>
</dbReference>
<protein>
    <recommendedName>
        <fullName evidence="3">VWFA domain-containing protein</fullName>
    </recommendedName>
</protein>
<dbReference type="Gene3D" id="3.40.50.410">
    <property type="entry name" value="von Willebrand factor, type A domain"/>
    <property type="match status" value="1"/>
</dbReference>
<organism evidence="1 2">
    <name type="scientific">Olsenella profusa F0195</name>
    <dbReference type="NCBI Taxonomy" id="1125712"/>
    <lineage>
        <taxon>Bacteria</taxon>
        <taxon>Bacillati</taxon>
        <taxon>Actinomycetota</taxon>
        <taxon>Coriobacteriia</taxon>
        <taxon>Coriobacteriales</taxon>
        <taxon>Atopobiaceae</taxon>
        <taxon>Olsenella</taxon>
    </lineage>
</organism>
<reference evidence="1 2" key="1">
    <citation type="submission" date="2013-08" db="EMBL/GenBank/DDBJ databases">
        <authorList>
            <person name="Durkin A.S."/>
            <person name="Haft D.R."/>
            <person name="McCorrison J."/>
            <person name="Torralba M."/>
            <person name="Gillis M."/>
            <person name="Haft D.H."/>
            <person name="Methe B."/>
            <person name="Sutton G."/>
            <person name="Nelson K.E."/>
        </authorList>
    </citation>
    <scope>NUCLEOTIDE SEQUENCE [LARGE SCALE GENOMIC DNA]</scope>
    <source>
        <strain evidence="1 2">F0195</strain>
    </source>
</reference>
<dbReference type="Proteomes" id="UP000016638">
    <property type="component" value="Unassembled WGS sequence"/>
</dbReference>
<dbReference type="OrthoDB" id="4641313at2"/>
<dbReference type="PANTHER" id="PTHR41248:SF1">
    <property type="entry name" value="NORD PROTEIN"/>
    <property type="match status" value="1"/>
</dbReference>
<dbReference type="SUPFAM" id="SSF53300">
    <property type="entry name" value="vWA-like"/>
    <property type="match status" value="1"/>
</dbReference>
<dbReference type="EMBL" id="AWEZ01000050">
    <property type="protein sequence ID" value="ERL07889.1"/>
    <property type="molecule type" value="Genomic_DNA"/>
</dbReference>
<dbReference type="AlphaFoldDB" id="U2T4B3"/>
<accession>U2T4B3</accession>
<comment type="caution">
    <text evidence="1">The sequence shown here is derived from an EMBL/GenBank/DDBJ whole genome shotgun (WGS) entry which is preliminary data.</text>
</comment>
<dbReference type="PATRIC" id="fig|1125712.3.peg.1543"/>
<dbReference type="InterPro" id="IPR036465">
    <property type="entry name" value="vWFA_dom_sf"/>
</dbReference>
<evidence type="ECO:0000313" key="2">
    <source>
        <dbReference type="Proteomes" id="UP000016638"/>
    </source>
</evidence>
<proteinExistence type="predicted"/>
<evidence type="ECO:0008006" key="3">
    <source>
        <dbReference type="Google" id="ProtNLM"/>
    </source>
</evidence>
<keyword evidence="2" id="KW-1185">Reference proteome</keyword>
<sequence>MIKKHYAGMQRRAENIIWNAAGSYDFDPPFMAFLENGRPDLYFDMVIGLCVRWLDIDRLTTFLDVVVGLRRGNELCDMLWLGIENCVYEKELASRPVLSDLRARRAQEFFKGRQTLSRQQMMLQSMAVYNQQQARWAHVLGRRGEHLSPREQALAKALEFSGSLDTDAAIASMTRVLREYFHCTVSPEGTGFLHQSRVRGLRSRLLKGLLRRETQVTDTLIVRSGTSEGDVEGSAQLAHPAGARSLRRMEADLAYVRQTLGERAIPELDLRRLENELCVGVNGECRLWVTKGVTMAHGVEGSLNRGGDDRDKALGASDRRDRERVLRDCLRQSDRNHAWVNAHKILLSSSIKRLSARLDEVLSSAERALPERGRRGALDAPVAWRLPVLGDTKVFLRTGEETERSVTVDLLLDASASRLNYQEQLAAEAYVIAKSFSSCRVPVQVETFRSIRGYTVLQVLKDRDSKDCDRIFDYFAGGWNRDGLGLRLAGSLLPHEDDAALRLLLVLTDASPNDSVGMASDGSSILARGYQGRAAVLDAKDAVGELRDQGVRVAAVFLGPTLYLESLHTIYERQCVRIHRIEQLDEAVSDLMELVLRDERR</sequence>
<dbReference type="InterPro" id="IPR051928">
    <property type="entry name" value="NorD/CobT"/>
</dbReference>